<evidence type="ECO:0000256" key="1">
    <source>
        <dbReference type="ARBA" id="ARBA00004141"/>
    </source>
</evidence>
<geneLocation type="mitochondrion" evidence="9"/>
<gene>
    <name evidence="9" type="primary">ND2</name>
</gene>
<evidence type="ECO:0000256" key="7">
    <source>
        <dbReference type="SAM" id="Phobius"/>
    </source>
</evidence>
<evidence type="ECO:0000259" key="8">
    <source>
        <dbReference type="Pfam" id="PF00361"/>
    </source>
</evidence>
<comment type="catalytic activity">
    <reaction evidence="6">
        <text>a ubiquinone + NADH + 5 H(+)(in) = a ubiquinol + NAD(+) + 4 H(+)(out)</text>
        <dbReference type="Rhea" id="RHEA:29091"/>
        <dbReference type="Rhea" id="RHEA-COMP:9565"/>
        <dbReference type="Rhea" id="RHEA-COMP:9566"/>
        <dbReference type="ChEBI" id="CHEBI:15378"/>
        <dbReference type="ChEBI" id="CHEBI:16389"/>
        <dbReference type="ChEBI" id="CHEBI:17976"/>
        <dbReference type="ChEBI" id="CHEBI:57540"/>
        <dbReference type="ChEBI" id="CHEBI:57945"/>
        <dbReference type="EC" id="7.1.1.2"/>
    </reaction>
</comment>
<dbReference type="CTD" id="4536"/>
<feature type="transmembrane region" description="Helical" evidence="7">
    <location>
        <begin position="132"/>
        <end position="157"/>
    </location>
</feature>
<accession>A0A7D5NI22</accession>
<dbReference type="EC" id="7.1.1.2" evidence="2"/>
<evidence type="ECO:0000256" key="3">
    <source>
        <dbReference type="ARBA" id="ARBA00022692"/>
    </source>
</evidence>
<feature type="transmembrane region" description="Helical" evidence="7">
    <location>
        <begin position="353"/>
        <end position="383"/>
    </location>
</feature>
<proteinExistence type="predicted"/>
<dbReference type="AlphaFoldDB" id="A0A7D5NI22"/>
<feature type="transmembrane region" description="Helical" evidence="7">
    <location>
        <begin position="411"/>
        <end position="429"/>
    </location>
</feature>
<dbReference type="Pfam" id="PF00361">
    <property type="entry name" value="Proton_antipo_M"/>
    <property type="match status" value="1"/>
</dbReference>
<dbReference type="EMBL" id="MT150265">
    <property type="protein sequence ID" value="QLH56857.1"/>
    <property type="molecule type" value="Genomic_DNA"/>
</dbReference>
<dbReference type="GO" id="GO:0008137">
    <property type="term" value="F:NADH dehydrogenase (ubiquinone) activity"/>
    <property type="evidence" value="ECO:0007669"/>
    <property type="project" value="UniProtKB-EC"/>
</dbReference>
<dbReference type="PANTHER" id="PTHR22773">
    <property type="entry name" value="NADH DEHYDROGENASE"/>
    <property type="match status" value="1"/>
</dbReference>
<feature type="transmembrane region" description="Helical" evidence="7">
    <location>
        <begin position="81"/>
        <end position="97"/>
    </location>
</feature>
<evidence type="ECO:0000313" key="9">
    <source>
        <dbReference type="EMBL" id="QLH56857.1"/>
    </source>
</evidence>
<feature type="domain" description="NADH:quinone oxidoreductase/Mrp antiporter transmembrane" evidence="8">
    <location>
        <begin position="98"/>
        <end position="372"/>
    </location>
</feature>
<feature type="transmembrane region" description="Helical" evidence="7">
    <location>
        <begin position="319"/>
        <end position="341"/>
    </location>
</feature>
<keyword evidence="3 7" id="KW-0812">Transmembrane</keyword>
<evidence type="ECO:0000256" key="4">
    <source>
        <dbReference type="ARBA" id="ARBA00022989"/>
    </source>
</evidence>
<keyword evidence="9" id="KW-0496">Mitochondrion</keyword>
<keyword evidence="5 7" id="KW-0472">Membrane</keyword>
<comment type="subcellular location">
    <subcellularLocation>
        <location evidence="1">Membrane</location>
        <topology evidence="1">Multi-pass membrane protein</topology>
    </subcellularLocation>
</comment>
<feature type="transmembrane region" description="Helical" evidence="7">
    <location>
        <begin position="288"/>
        <end position="307"/>
    </location>
</feature>
<feature type="transmembrane region" description="Helical" evidence="7">
    <location>
        <begin position="177"/>
        <end position="198"/>
    </location>
</feature>
<dbReference type="InterPro" id="IPR001750">
    <property type="entry name" value="ND/Mrp_TM"/>
</dbReference>
<dbReference type="RefSeq" id="YP_009905964.1">
    <property type="nucleotide sequence ID" value="NC_049868.1"/>
</dbReference>
<evidence type="ECO:0000256" key="5">
    <source>
        <dbReference type="ARBA" id="ARBA00023136"/>
    </source>
</evidence>
<protein>
    <recommendedName>
        <fullName evidence="2">NADH:ubiquinone reductase (H(+)-translocating)</fullName>
        <ecNumber evidence="2">7.1.1.2</ecNumber>
    </recommendedName>
</protein>
<evidence type="ECO:0000256" key="6">
    <source>
        <dbReference type="ARBA" id="ARBA00049551"/>
    </source>
</evidence>
<feature type="transmembrane region" description="Helical" evidence="7">
    <location>
        <begin position="25"/>
        <end position="46"/>
    </location>
</feature>
<organism evidence="9">
    <name type="scientific">Spirocodon saltatrix</name>
    <dbReference type="NCBI Taxonomy" id="6093"/>
    <lineage>
        <taxon>Eukaryota</taxon>
        <taxon>Metazoa</taxon>
        <taxon>Cnidaria</taxon>
        <taxon>Hydrozoa</taxon>
        <taxon>Hydroidolina</taxon>
        <taxon>Anthoathecata</taxon>
        <taxon>Capitata</taxon>
        <taxon>Polyorchidae</taxon>
        <taxon>Spirocodon</taxon>
    </lineage>
</organism>
<reference evidence="9" key="1">
    <citation type="submission" date="2020-03" db="EMBL/GenBank/DDBJ databases">
        <authorList>
            <person name="Seo y.-s."/>
            <person name="Ki j.-s."/>
        </authorList>
    </citation>
    <scope>NUCLEOTIDE SEQUENCE</scope>
</reference>
<name>A0A7D5NI22_9CNID</name>
<feature type="transmembrane region" description="Helical" evidence="7">
    <location>
        <begin position="52"/>
        <end position="74"/>
    </location>
</feature>
<dbReference type="GO" id="GO:0016020">
    <property type="term" value="C:membrane"/>
    <property type="evidence" value="ECO:0007669"/>
    <property type="project" value="UniProtKB-SubCell"/>
</dbReference>
<keyword evidence="4 7" id="KW-1133">Transmembrane helix</keyword>
<dbReference type="GeneID" id="56138617"/>
<sequence>MNITVFEYFFIVLLLLFYIKKDNKLIVSLIFAYVVLKLILVMQFFSVDFFSLSIWKTIFIFLLTLSFFFILSLVKDKRSEIYFLICIVWLGSLLIIISSNLLVVYLGLELQTFSLFILIAKNRFSIKSSESGLKYFILGSISSGFFLLSLTSLYGIFGSVDLNVLLSNNYFDYKFVSLFTILTLSLFFKLSLFPLHFWVPDVYEGSSSEIVGLLSTIPKISLLGLVLQLNISLEMLLLSGVGSIIIGSLGALNQNKLKRLIGYSGISHMGFVVLGLAIFSKIGLEISILYLFIYVINILGLIILLCSYSSNKNKFISDLAGLGLNNIFLGIVWSLIFLSIAGIPPLSGFLSKWWVILTIISYEYLFTSLVVIIFSAVAVGFYLRISKIIYFQPKSSFMVWSNILQSNKISFNVYFLLGIIFYFNLFLIINSAPLNNLINFSLITVF</sequence>
<feature type="transmembrane region" description="Helical" evidence="7">
    <location>
        <begin position="235"/>
        <end position="253"/>
    </location>
</feature>
<evidence type="ECO:0000256" key="2">
    <source>
        <dbReference type="ARBA" id="ARBA00012944"/>
    </source>
</evidence>
<feature type="transmembrane region" description="Helical" evidence="7">
    <location>
        <begin position="260"/>
        <end position="282"/>
    </location>
</feature>